<evidence type="ECO:0000313" key="14">
    <source>
        <dbReference type="Proteomes" id="UP000824037"/>
    </source>
</evidence>
<feature type="compositionally biased region" description="Basic and acidic residues" evidence="12">
    <location>
        <begin position="248"/>
        <end position="259"/>
    </location>
</feature>
<dbReference type="PANTHER" id="PTHR33695">
    <property type="entry name" value="LIPOPROTEIN SIGNAL PEPTIDASE"/>
    <property type="match status" value="1"/>
</dbReference>
<evidence type="ECO:0000256" key="6">
    <source>
        <dbReference type="ARBA" id="ARBA00022801"/>
    </source>
</evidence>
<dbReference type="GO" id="GO:0006508">
    <property type="term" value="P:proteolysis"/>
    <property type="evidence" value="ECO:0007669"/>
    <property type="project" value="UniProtKB-KW"/>
</dbReference>
<evidence type="ECO:0000256" key="12">
    <source>
        <dbReference type="SAM" id="MobiDB-lite"/>
    </source>
</evidence>
<accession>A0A9D2EG69</accession>
<dbReference type="InterPro" id="IPR001872">
    <property type="entry name" value="Peptidase_A8"/>
</dbReference>
<keyword evidence="8 9" id="KW-0472">Membrane</keyword>
<feature type="region of interest" description="Disordered" evidence="12">
    <location>
        <begin position="165"/>
        <end position="259"/>
    </location>
</feature>
<feature type="compositionally biased region" description="Basic and acidic residues" evidence="12">
    <location>
        <begin position="223"/>
        <end position="238"/>
    </location>
</feature>
<evidence type="ECO:0000313" key="13">
    <source>
        <dbReference type="EMBL" id="HIZ37124.1"/>
    </source>
</evidence>
<protein>
    <recommendedName>
        <fullName evidence="9">Lipoprotein signal peptidase</fullName>
        <ecNumber evidence="9">3.4.23.36</ecNumber>
    </recommendedName>
    <alternativeName>
        <fullName evidence="9">Prolipoprotein signal peptidase</fullName>
    </alternativeName>
    <alternativeName>
        <fullName evidence="9">Signal peptidase II</fullName>
        <shortName evidence="9">SPase II</shortName>
    </alternativeName>
</protein>
<dbReference type="GO" id="GO:0005886">
    <property type="term" value="C:plasma membrane"/>
    <property type="evidence" value="ECO:0007669"/>
    <property type="project" value="UniProtKB-SubCell"/>
</dbReference>
<dbReference type="HAMAP" id="MF_00161">
    <property type="entry name" value="LspA"/>
    <property type="match status" value="1"/>
</dbReference>
<evidence type="ECO:0000256" key="5">
    <source>
        <dbReference type="ARBA" id="ARBA00022750"/>
    </source>
</evidence>
<dbReference type="NCBIfam" id="TIGR00077">
    <property type="entry name" value="lspA"/>
    <property type="match status" value="1"/>
</dbReference>
<comment type="subcellular location">
    <subcellularLocation>
        <location evidence="9">Cell membrane</location>
        <topology evidence="9">Multi-pass membrane protein</topology>
    </subcellularLocation>
</comment>
<keyword evidence="7 9" id="KW-1133">Transmembrane helix</keyword>
<reference evidence="13" key="1">
    <citation type="journal article" date="2021" name="PeerJ">
        <title>Extensive microbial diversity within the chicken gut microbiome revealed by metagenomics and culture.</title>
        <authorList>
            <person name="Gilroy R."/>
            <person name="Ravi A."/>
            <person name="Getino M."/>
            <person name="Pursley I."/>
            <person name="Horton D.L."/>
            <person name="Alikhan N.F."/>
            <person name="Baker D."/>
            <person name="Gharbi K."/>
            <person name="Hall N."/>
            <person name="Watson M."/>
            <person name="Adriaenssens E.M."/>
            <person name="Foster-Nyarko E."/>
            <person name="Jarju S."/>
            <person name="Secka A."/>
            <person name="Antonio M."/>
            <person name="Oren A."/>
            <person name="Chaudhuri R.R."/>
            <person name="La Ragione R."/>
            <person name="Hildebrand F."/>
            <person name="Pallen M.J."/>
        </authorList>
    </citation>
    <scope>NUCLEOTIDE SEQUENCE</scope>
    <source>
        <strain evidence="13">ChiGjej4B4-7305</strain>
    </source>
</reference>
<gene>
    <name evidence="9 13" type="primary">lspA</name>
    <name evidence="13" type="ORF">H9815_15225</name>
</gene>
<keyword evidence="5 9" id="KW-0064">Aspartyl protease</keyword>
<evidence type="ECO:0000256" key="2">
    <source>
        <dbReference type="ARBA" id="ARBA00022475"/>
    </source>
</evidence>
<dbReference type="AlphaFoldDB" id="A0A9D2EG69"/>
<evidence type="ECO:0000256" key="8">
    <source>
        <dbReference type="ARBA" id="ARBA00023136"/>
    </source>
</evidence>
<organism evidence="13 14">
    <name type="scientific">Candidatus Ruania gallistercoris</name>
    <dbReference type="NCBI Taxonomy" id="2838746"/>
    <lineage>
        <taxon>Bacteria</taxon>
        <taxon>Bacillati</taxon>
        <taxon>Actinomycetota</taxon>
        <taxon>Actinomycetes</taxon>
        <taxon>Micrococcales</taxon>
        <taxon>Ruaniaceae</taxon>
        <taxon>Ruania</taxon>
    </lineage>
</organism>
<keyword evidence="4 9" id="KW-0812">Transmembrane</keyword>
<evidence type="ECO:0000256" key="10">
    <source>
        <dbReference type="RuleBase" id="RU000594"/>
    </source>
</evidence>
<sequence>MASGEVRRRPRLIALLVALAAVVLVADQVSKQVVLNTLVPGEYHPLIGDFFGLSLVFNPGAAFSLGEGATWLFTVAMVVVSVVIVVVARRLASLGWAVTLGVLLGGTLGNLGDRLFRDPGFPVGHVVDFLNYNGWFVGNVADIAIVLSAAGIAVLSFTGIGVDGRRGSTSEDDGAAAGGRHVAEDDEGDLDPSRRGDGAGAGAGGDEHRADSDGTAEDEDPPAEDHQDSGAQVRPDERSDPDEGAAGAEDHSAEQKEPQ</sequence>
<reference evidence="13" key="2">
    <citation type="submission" date="2021-04" db="EMBL/GenBank/DDBJ databases">
        <authorList>
            <person name="Gilroy R."/>
        </authorList>
    </citation>
    <scope>NUCLEOTIDE SEQUENCE</scope>
    <source>
        <strain evidence="13">ChiGjej4B4-7305</strain>
    </source>
</reference>
<feature type="transmembrane region" description="Helical" evidence="9">
    <location>
        <begin position="68"/>
        <end position="87"/>
    </location>
</feature>
<evidence type="ECO:0000256" key="1">
    <source>
        <dbReference type="ARBA" id="ARBA00006139"/>
    </source>
</evidence>
<dbReference type="PANTHER" id="PTHR33695:SF1">
    <property type="entry name" value="LIPOPROTEIN SIGNAL PEPTIDASE"/>
    <property type="match status" value="1"/>
</dbReference>
<dbReference type="PRINTS" id="PR00781">
    <property type="entry name" value="LIPOSIGPTASE"/>
</dbReference>
<comment type="catalytic activity">
    <reaction evidence="9 10">
        <text>Release of signal peptides from bacterial membrane prolipoproteins. Hydrolyzes -Xaa-Yaa-Zaa-|-(S,diacylglyceryl)Cys-, in which Xaa is hydrophobic (preferably Leu), and Yaa (Ala or Ser) and Zaa (Gly or Ala) have small, neutral side chains.</text>
        <dbReference type="EC" id="3.4.23.36"/>
    </reaction>
</comment>
<keyword evidence="2 9" id="KW-1003">Cell membrane</keyword>
<dbReference type="Pfam" id="PF01252">
    <property type="entry name" value="Peptidase_A8"/>
    <property type="match status" value="1"/>
</dbReference>
<comment type="caution">
    <text evidence="9">Lacks conserved residue(s) required for the propagation of feature annotation.</text>
</comment>
<feature type="active site" evidence="9">
    <location>
        <position position="142"/>
    </location>
</feature>
<evidence type="ECO:0000256" key="11">
    <source>
        <dbReference type="RuleBase" id="RU004181"/>
    </source>
</evidence>
<comment type="pathway">
    <text evidence="9">Protein modification; lipoprotein biosynthesis (signal peptide cleavage).</text>
</comment>
<evidence type="ECO:0000256" key="3">
    <source>
        <dbReference type="ARBA" id="ARBA00022670"/>
    </source>
</evidence>
<comment type="similarity">
    <text evidence="1 9 11">Belongs to the peptidase A8 family.</text>
</comment>
<proteinExistence type="inferred from homology"/>
<feature type="transmembrane region" description="Helical" evidence="9">
    <location>
        <begin position="94"/>
        <end position="112"/>
    </location>
</feature>
<comment type="caution">
    <text evidence="13">The sequence shown here is derived from an EMBL/GenBank/DDBJ whole genome shotgun (WGS) entry which is preliminary data.</text>
</comment>
<keyword evidence="6 9" id="KW-0378">Hydrolase</keyword>
<comment type="function">
    <text evidence="9 10">This protein specifically catalyzes the removal of signal peptides from prolipoproteins.</text>
</comment>
<name>A0A9D2EG69_9MICO</name>
<dbReference type="GO" id="GO:0004190">
    <property type="term" value="F:aspartic-type endopeptidase activity"/>
    <property type="evidence" value="ECO:0007669"/>
    <property type="project" value="UniProtKB-UniRule"/>
</dbReference>
<dbReference type="EMBL" id="DXBY01000265">
    <property type="protein sequence ID" value="HIZ37124.1"/>
    <property type="molecule type" value="Genomic_DNA"/>
</dbReference>
<dbReference type="PROSITE" id="PS00855">
    <property type="entry name" value="SPASE_II"/>
    <property type="match status" value="1"/>
</dbReference>
<keyword evidence="3 9" id="KW-0645">Protease</keyword>
<evidence type="ECO:0000256" key="4">
    <source>
        <dbReference type="ARBA" id="ARBA00022692"/>
    </source>
</evidence>
<feature type="transmembrane region" description="Helical" evidence="9">
    <location>
        <begin position="132"/>
        <end position="157"/>
    </location>
</feature>
<dbReference type="Proteomes" id="UP000824037">
    <property type="component" value="Unassembled WGS sequence"/>
</dbReference>
<dbReference type="EC" id="3.4.23.36" evidence="9"/>
<feature type="active site" evidence="9">
    <location>
        <position position="128"/>
    </location>
</feature>
<evidence type="ECO:0000256" key="9">
    <source>
        <dbReference type="HAMAP-Rule" id="MF_00161"/>
    </source>
</evidence>
<evidence type="ECO:0000256" key="7">
    <source>
        <dbReference type="ARBA" id="ARBA00022989"/>
    </source>
</evidence>